<keyword evidence="3" id="KW-1185">Reference proteome</keyword>
<organism evidence="2 3">
    <name type="scientific">Azospirillum thiophilum</name>
    <dbReference type="NCBI Taxonomy" id="528244"/>
    <lineage>
        <taxon>Bacteria</taxon>
        <taxon>Pseudomonadati</taxon>
        <taxon>Pseudomonadota</taxon>
        <taxon>Alphaproteobacteria</taxon>
        <taxon>Rhodospirillales</taxon>
        <taxon>Azospirillaceae</taxon>
        <taxon>Azospirillum</taxon>
    </lineage>
</organism>
<accession>A0AAC8VXF5</accession>
<dbReference type="Proteomes" id="UP000069935">
    <property type="component" value="Chromosome 1"/>
</dbReference>
<evidence type="ECO:0000313" key="3">
    <source>
        <dbReference type="Proteomes" id="UP000069935"/>
    </source>
</evidence>
<feature type="compositionally biased region" description="Polar residues" evidence="1">
    <location>
        <begin position="34"/>
        <end position="57"/>
    </location>
</feature>
<reference evidence="3" key="1">
    <citation type="submission" date="2015-08" db="EMBL/GenBank/DDBJ databases">
        <title>Complete Genome Sequence of Azospirillum thiophilum BV-S.</title>
        <authorList>
            <person name="Fomenkov A."/>
            <person name="Vincze T."/>
            <person name="Grabovich M."/>
            <person name="Dubinina G."/>
            <person name="Orlova M."/>
            <person name="Belousova E."/>
            <person name="Roberts R.J."/>
        </authorList>
    </citation>
    <scope>NUCLEOTIDE SEQUENCE [LARGE SCALE GENOMIC DNA]</scope>
    <source>
        <strain evidence="3">BV-S</strain>
    </source>
</reference>
<feature type="region of interest" description="Disordered" evidence="1">
    <location>
        <begin position="1"/>
        <end position="60"/>
    </location>
</feature>
<evidence type="ECO:0000256" key="1">
    <source>
        <dbReference type="SAM" id="MobiDB-lite"/>
    </source>
</evidence>
<dbReference type="AlphaFoldDB" id="A0AAC8VXF5"/>
<sequence length="90" mass="9875">MAEDVGPMRFRSAQERLVRGLPSRPRDGECSVTAARSHQQPTPETPQESNDNSSNAKAEQLLEDLIRALARGAARKDHEQELAAKSGHVD</sequence>
<name>A0AAC8VXF5_9PROT</name>
<gene>
    <name evidence="2" type="ORF">AL072_08735</name>
</gene>
<protein>
    <submittedName>
        <fullName evidence="2">Uncharacterized protein</fullName>
    </submittedName>
</protein>
<evidence type="ECO:0000313" key="2">
    <source>
        <dbReference type="EMBL" id="ALG70986.1"/>
    </source>
</evidence>
<feature type="compositionally biased region" description="Basic and acidic residues" evidence="1">
    <location>
        <begin position="12"/>
        <end position="29"/>
    </location>
</feature>
<dbReference type="EMBL" id="CP012401">
    <property type="protein sequence ID" value="ALG70986.1"/>
    <property type="molecule type" value="Genomic_DNA"/>
</dbReference>
<proteinExistence type="predicted"/>
<dbReference type="KEGG" id="ati:AL072_08735"/>
<reference evidence="2 3" key="2">
    <citation type="journal article" date="2016" name="Genome Announc.">
        <title>Complete Genome Sequence of a Strain of Azospirillum thiophilum Isolated from a Sulfide Spring.</title>
        <authorList>
            <person name="Fomenkov A."/>
            <person name="Vincze T."/>
            <person name="Grabovich M."/>
            <person name="Anton B.P."/>
            <person name="Dubinina G."/>
            <person name="Orlova M."/>
            <person name="Belousova E."/>
            <person name="Roberts R.J."/>
        </authorList>
    </citation>
    <scope>NUCLEOTIDE SEQUENCE [LARGE SCALE GENOMIC DNA]</scope>
    <source>
        <strain evidence="2 3">BV-S</strain>
    </source>
</reference>